<comment type="caution">
    <text evidence="1">The sequence shown here is derived from an EMBL/GenBank/DDBJ whole genome shotgun (WGS) entry which is preliminary data.</text>
</comment>
<dbReference type="EMBL" id="QTSX02003004">
    <property type="protein sequence ID" value="KAJ9072471.1"/>
    <property type="molecule type" value="Genomic_DNA"/>
</dbReference>
<name>A0ACC2TDE4_9FUNG</name>
<sequence length="349" mass="39540">MSSVLFLPRRIFKTNPFTYIANKSKTTGTITFTCPIHTTPTTLARKSSQLPQVYDVSEENITGPIKPPQHEKFKPLPLAPIPDQKLIEYATFCFEKPAKFIGSVGDSNPEAFTVKWPNKSLPEIAFMGVSNAGKSTLINCLLNTKELAKTSKKPGHTKLLNLFQVAGRFVLVDMPGYGYKSRESWGAMVEKYLKDGLSEKGQLKRVFLLIESKRNFKHYDRMIMELLEKYNVPYQVVITKADKLPPSYWEEAYLSPSTSDLALFLRQRGQSLADPSLLFISPLKARFGISQLRSQILEATDCIPSKLKHLKDQATLSPNDITRTALITPKNERRMNPDFLSKEQKENFD</sequence>
<protein>
    <submittedName>
        <fullName evidence="1">Uncharacterized protein</fullName>
    </submittedName>
</protein>
<evidence type="ECO:0000313" key="1">
    <source>
        <dbReference type="EMBL" id="KAJ9072471.1"/>
    </source>
</evidence>
<organism evidence="1 2">
    <name type="scientific">Entomophthora muscae</name>
    <dbReference type="NCBI Taxonomy" id="34485"/>
    <lineage>
        <taxon>Eukaryota</taxon>
        <taxon>Fungi</taxon>
        <taxon>Fungi incertae sedis</taxon>
        <taxon>Zoopagomycota</taxon>
        <taxon>Entomophthoromycotina</taxon>
        <taxon>Entomophthoromycetes</taxon>
        <taxon>Entomophthorales</taxon>
        <taxon>Entomophthoraceae</taxon>
        <taxon>Entomophthora</taxon>
    </lineage>
</organism>
<proteinExistence type="predicted"/>
<reference evidence="1" key="1">
    <citation type="submission" date="2022-04" db="EMBL/GenBank/DDBJ databases">
        <title>Genome of the entomopathogenic fungus Entomophthora muscae.</title>
        <authorList>
            <person name="Elya C."/>
            <person name="Lovett B.R."/>
            <person name="Lee E."/>
            <person name="Macias A.M."/>
            <person name="Hajek A.E."/>
            <person name="De Bivort B.L."/>
            <person name="Kasson M.T."/>
            <person name="De Fine Licht H.H."/>
            <person name="Stajich J.E."/>
        </authorList>
    </citation>
    <scope>NUCLEOTIDE SEQUENCE</scope>
    <source>
        <strain evidence="1">Berkeley</strain>
    </source>
</reference>
<gene>
    <name evidence="1" type="ORF">DSO57_1027199</name>
</gene>
<evidence type="ECO:0000313" key="2">
    <source>
        <dbReference type="Proteomes" id="UP001165960"/>
    </source>
</evidence>
<keyword evidence="2" id="KW-1185">Reference proteome</keyword>
<dbReference type="Proteomes" id="UP001165960">
    <property type="component" value="Unassembled WGS sequence"/>
</dbReference>
<accession>A0ACC2TDE4</accession>